<dbReference type="Proteomes" id="UP000179797">
    <property type="component" value="Unassembled WGS sequence"/>
</dbReference>
<accession>A0A1S1YVV5</accession>
<evidence type="ECO:0000313" key="2">
    <source>
        <dbReference type="Proteomes" id="UP000179797"/>
    </source>
</evidence>
<dbReference type="SUPFAM" id="SSF54001">
    <property type="entry name" value="Cysteine proteinases"/>
    <property type="match status" value="1"/>
</dbReference>
<dbReference type="InterPro" id="IPR010846">
    <property type="entry name" value="AmiA-like"/>
</dbReference>
<dbReference type="AlphaFoldDB" id="A0A1S1YVV5"/>
<dbReference type="OrthoDB" id="1409585at2"/>
<keyword evidence="2" id="KW-1185">Reference proteome</keyword>
<reference evidence="1 2" key="1">
    <citation type="journal article" date="2012" name="Int. J. Syst. Evol. Microbiol.">
        <title>Flammeovirga pacifica sp. nov., isolated from deep-sea sediment.</title>
        <authorList>
            <person name="Xu H."/>
            <person name="Fu Y."/>
            <person name="Yang N."/>
            <person name="Ding Z."/>
            <person name="Lai Q."/>
            <person name="Zeng R."/>
        </authorList>
    </citation>
    <scope>NUCLEOTIDE SEQUENCE [LARGE SCALE GENOMIC DNA]</scope>
    <source>
        <strain evidence="2">DSM 24597 / LMG 26175 / WPAGA1</strain>
    </source>
</reference>
<name>A0A1S1YVV5_FLAPC</name>
<dbReference type="EMBL" id="JRYR02000001">
    <property type="protein sequence ID" value="OHX65178.1"/>
    <property type="molecule type" value="Genomic_DNA"/>
</dbReference>
<dbReference type="RefSeq" id="WP_044226767.1">
    <property type="nucleotide sequence ID" value="NZ_JRYR02000001.1"/>
</dbReference>
<proteinExistence type="predicted"/>
<evidence type="ECO:0000313" key="1">
    <source>
        <dbReference type="EMBL" id="OHX65178.1"/>
    </source>
</evidence>
<dbReference type="Pfam" id="PF07313">
    <property type="entry name" value="AmiA-like"/>
    <property type="match status" value="1"/>
</dbReference>
<dbReference type="Gene3D" id="1.10.3670.10">
    <property type="entry name" value="Putative xylanase like domain"/>
    <property type="match status" value="1"/>
</dbReference>
<organism evidence="1 2">
    <name type="scientific">Flammeovirga pacifica</name>
    <dbReference type="NCBI Taxonomy" id="915059"/>
    <lineage>
        <taxon>Bacteria</taxon>
        <taxon>Pseudomonadati</taxon>
        <taxon>Bacteroidota</taxon>
        <taxon>Cytophagia</taxon>
        <taxon>Cytophagales</taxon>
        <taxon>Flammeovirgaceae</taxon>
        <taxon>Flammeovirga</taxon>
    </lineage>
</organism>
<dbReference type="STRING" id="915059.NH26_01830"/>
<evidence type="ECO:0008006" key="3">
    <source>
        <dbReference type="Google" id="ProtNLM"/>
    </source>
</evidence>
<dbReference type="InterPro" id="IPR038765">
    <property type="entry name" value="Papain-like_cys_pep_sf"/>
</dbReference>
<dbReference type="Gene3D" id="2.30.260.10">
    <property type="entry name" value="putative xylanase like domain"/>
    <property type="match status" value="1"/>
</dbReference>
<protein>
    <recommendedName>
        <fullName evidence="3">Xylanase</fullName>
    </recommendedName>
</protein>
<comment type="caution">
    <text evidence="1">The sequence shown here is derived from an EMBL/GenBank/DDBJ whole genome shotgun (WGS) entry which is preliminary data.</text>
</comment>
<sequence length="288" mass="32670">MSKQFFVTFCLLFITFYGKCQVTCSLPNKKAFETKIDSLNKIDLDSLNPSQKITSIAETFLGEPYMEKTLDIDIKKETVVINFTGFDCTTFVENMIALTKLYTGDQNEKYRTLEHYASILEHIRYRNGKLKGYTSRLHYFTDWVRNNQAKGIVKDITVEIGGQTYDKNIDFMSTHITAYDQLVKNDSAISAIRLIEDDLNQTPLSQIYIKDISKVESKIQSGDIIALVCNVKGLDVAHVGLALRKEDGRIYLLHASQSKGKVVITDKPLAEWLKNSKLNTGITVARLN</sequence>
<gene>
    <name evidence="1" type="ORF">NH26_01830</name>
</gene>